<feature type="transmembrane region" description="Helical" evidence="1">
    <location>
        <begin position="53"/>
        <end position="71"/>
    </location>
</feature>
<keyword evidence="1" id="KW-1133">Transmembrane helix</keyword>
<protein>
    <recommendedName>
        <fullName evidence="6">TLC domain-containing protein</fullName>
    </recommendedName>
</protein>
<keyword evidence="1" id="KW-0812">Transmembrane</keyword>
<feature type="transmembrane region" description="Helical" evidence="1">
    <location>
        <begin position="12"/>
        <end position="33"/>
    </location>
</feature>
<evidence type="ECO:0000313" key="2">
    <source>
        <dbReference type="EMBL" id="TPX46518.1"/>
    </source>
</evidence>
<name>A0A507D5Q5_9FUNG</name>
<feature type="transmembrane region" description="Helical" evidence="1">
    <location>
        <begin position="140"/>
        <end position="162"/>
    </location>
</feature>
<evidence type="ECO:0000256" key="1">
    <source>
        <dbReference type="SAM" id="Phobius"/>
    </source>
</evidence>
<proteinExistence type="predicted"/>
<reference evidence="4 5" key="1">
    <citation type="journal article" date="2019" name="Sci. Rep.">
        <title>Comparative genomics of chytrid fungi reveal insights into the obligate biotrophic and pathogenic lifestyle of Synchytrium endobioticum.</title>
        <authorList>
            <person name="van de Vossenberg B.T.L.H."/>
            <person name="Warris S."/>
            <person name="Nguyen H.D.T."/>
            <person name="van Gent-Pelzer M.P.E."/>
            <person name="Joly D.L."/>
            <person name="van de Geest H.C."/>
            <person name="Bonants P.J.M."/>
            <person name="Smith D.S."/>
            <person name="Levesque C.A."/>
            <person name="van der Lee T.A.J."/>
        </authorList>
    </citation>
    <scope>NUCLEOTIDE SEQUENCE [LARGE SCALE GENOMIC DNA]</scope>
    <source>
        <strain evidence="2 5">LEV6574</strain>
        <strain evidence="3 4">MB42</strain>
    </source>
</reference>
<dbReference type="VEuPathDB" id="FungiDB:SeMB42_g03150"/>
<feature type="transmembrane region" description="Helical" evidence="1">
    <location>
        <begin position="174"/>
        <end position="193"/>
    </location>
</feature>
<keyword evidence="1" id="KW-0472">Membrane</keyword>
<accession>A0A507D5Q5</accession>
<comment type="caution">
    <text evidence="2">The sequence shown here is derived from an EMBL/GenBank/DDBJ whole genome shotgun (WGS) entry which is preliminary data.</text>
</comment>
<dbReference type="AlphaFoldDB" id="A0A507D5Q5"/>
<feature type="transmembrane region" description="Helical" evidence="1">
    <location>
        <begin position="205"/>
        <end position="230"/>
    </location>
</feature>
<sequence length="274" mass="30949">MVATYQAWPMIVHILAVVGACFAFKSVFAPLVYWKATKQHHAPTNGHCYHEKLQYIIGFLCYLSWVVFVNLSPKHMGGMDAAYLVAVVFYGNYIFDLTTYLIHWWELKPSFRSYYILHHSICVVVLTIWRAAAGDKSLELAYSVGFIIWISELPLVYLIQLIRFSYPAIWCTPVQIFMVILAECCSIASYFYVGFNIPKEDVLTFPVVMIFMIGLVMDCVDMGGSLYWLAMKMKNRKSKRSALSGTGGLCVDTSKSDGQHGAFTPVSPAKIKSP</sequence>
<evidence type="ECO:0008006" key="6">
    <source>
        <dbReference type="Google" id="ProtNLM"/>
    </source>
</evidence>
<feature type="transmembrane region" description="Helical" evidence="1">
    <location>
        <begin position="83"/>
        <end position="102"/>
    </location>
</feature>
<dbReference type="EMBL" id="QEAM01000102">
    <property type="protein sequence ID" value="TPX46518.1"/>
    <property type="molecule type" value="Genomic_DNA"/>
</dbReference>
<organism evidence="2 5">
    <name type="scientific">Synchytrium endobioticum</name>
    <dbReference type="NCBI Taxonomy" id="286115"/>
    <lineage>
        <taxon>Eukaryota</taxon>
        <taxon>Fungi</taxon>
        <taxon>Fungi incertae sedis</taxon>
        <taxon>Chytridiomycota</taxon>
        <taxon>Chytridiomycota incertae sedis</taxon>
        <taxon>Chytridiomycetes</taxon>
        <taxon>Synchytriales</taxon>
        <taxon>Synchytriaceae</taxon>
        <taxon>Synchytrium</taxon>
    </lineage>
</organism>
<keyword evidence="4" id="KW-1185">Reference proteome</keyword>
<evidence type="ECO:0000313" key="4">
    <source>
        <dbReference type="Proteomes" id="UP000317494"/>
    </source>
</evidence>
<feature type="transmembrane region" description="Helical" evidence="1">
    <location>
        <begin position="114"/>
        <end position="134"/>
    </location>
</feature>
<evidence type="ECO:0000313" key="5">
    <source>
        <dbReference type="Proteomes" id="UP000320475"/>
    </source>
</evidence>
<dbReference type="Proteomes" id="UP000320475">
    <property type="component" value="Unassembled WGS sequence"/>
</dbReference>
<gene>
    <name evidence="2" type="ORF">SeLEV6574_g03197</name>
    <name evidence="3" type="ORF">SeMB42_g03150</name>
</gene>
<dbReference type="EMBL" id="QEAN01000107">
    <property type="protein sequence ID" value="TPX47997.1"/>
    <property type="molecule type" value="Genomic_DNA"/>
</dbReference>
<dbReference type="OrthoDB" id="10431623at2759"/>
<evidence type="ECO:0000313" key="3">
    <source>
        <dbReference type="EMBL" id="TPX47997.1"/>
    </source>
</evidence>
<dbReference type="Proteomes" id="UP000317494">
    <property type="component" value="Unassembled WGS sequence"/>
</dbReference>